<organism evidence="1">
    <name type="scientific">freshwater metagenome</name>
    <dbReference type="NCBI Taxonomy" id="449393"/>
    <lineage>
        <taxon>unclassified sequences</taxon>
        <taxon>metagenomes</taxon>
        <taxon>ecological metagenomes</taxon>
    </lineage>
</organism>
<accession>A0A6J7IY06</accession>
<sequence length="271" mass="30303">MKNNIIHSVLSFNEVQNLVNDSLVKLNKEKLSDEHRVVKFYMPMSDDIKSKLENSLSINLSQITMIPMRWIRGDTVPHIDKGDTSFTTTYLLYLTDSIGSLLIDGQSYPIAVGDAHIFSEGLEHSTINTGNNERLMLGPMSESGFGVGAPTSILYFNNETDASNNENSIVSDWTNYTIETINDISSWMIFSNYYGSNPTPNGGPHYTGEDLIPSGTYYLYPYITQPQPQLFRLSMNSLFTNNAQVYYKPHSLSTGSGGSGVTNARHKQRRT</sequence>
<protein>
    <submittedName>
        <fullName evidence="1">Unannotated protein</fullName>
    </submittedName>
</protein>
<gene>
    <name evidence="1" type="ORF">UFOPK3472_04324</name>
</gene>
<reference evidence="1" key="1">
    <citation type="submission" date="2020-05" db="EMBL/GenBank/DDBJ databases">
        <authorList>
            <person name="Chiriac C."/>
            <person name="Salcher M."/>
            <person name="Ghai R."/>
            <person name="Kavagutti S V."/>
        </authorList>
    </citation>
    <scope>NUCLEOTIDE SEQUENCE</scope>
</reference>
<proteinExistence type="predicted"/>
<dbReference type="AlphaFoldDB" id="A0A6J7IY06"/>
<dbReference type="EMBL" id="CAFBLX010000533">
    <property type="protein sequence ID" value="CAB4935244.1"/>
    <property type="molecule type" value="Genomic_DNA"/>
</dbReference>
<evidence type="ECO:0000313" key="1">
    <source>
        <dbReference type="EMBL" id="CAB4935244.1"/>
    </source>
</evidence>
<name>A0A6J7IY06_9ZZZZ</name>